<dbReference type="OrthoDB" id="5622814at2"/>
<organism evidence="2 3">
    <name type="scientific">Leucothrix arctica</name>
    <dbReference type="NCBI Taxonomy" id="1481894"/>
    <lineage>
        <taxon>Bacteria</taxon>
        <taxon>Pseudomonadati</taxon>
        <taxon>Pseudomonadota</taxon>
        <taxon>Gammaproteobacteria</taxon>
        <taxon>Thiotrichales</taxon>
        <taxon>Thiotrichaceae</taxon>
        <taxon>Leucothrix</taxon>
    </lineage>
</organism>
<accession>A0A317CIV2</accession>
<evidence type="ECO:0000313" key="2">
    <source>
        <dbReference type="EMBL" id="PWQ97353.1"/>
    </source>
</evidence>
<dbReference type="Proteomes" id="UP000245506">
    <property type="component" value="Unassembled WGS sequence"/>
</dbReference>
<reference evidence="2 3" key="1">
    <citation type="submission" date="2018-05" db="EMBL/GenBank/DDBJ databases">
        <title>Leucothrix arctica sp. nov., isolated from Arctic seawater.</title>
        <authorList>
            <person name="Choi A."/>
            <person name="Baek K."/>
        </authorList>
    </citation>
    <scope>NUCLEOTIDE SEQUENCE [LARGE SCALE GENOMIC DNA]</scope>
    <source>
        <strain evidence="2 3">IMCC9719</strain>
    </source>
</reference>
<comment type="caution">
    <text evidence="2">The sequence shown here is derived from an EMBL/GenBank/DDBJ whole genome shotgun (WGS) entry which is preliminary data.</text>
</comment>
<keyword evidence="3" id="KW-1185">Reference proteome</keyword>
<proteinExistence type="predicted"/>
<dbReference type="AlphaFoldDB" id="A0A317CIV2"/>
<feature type="transmembrane region" description="Helical" evidence="1">
    <location>
        <begin position="13"/>
        <end position="30"/>
    </location>
</feature>
<keyword evidence="1" id="KW-0812">Transmembrane</keyword>
<evidence type="ECO:0000256" key="1">
    <source>
        <dbReference type="SAM" id="Phobius"/>
    </source>
</evidence>
<keyword evidence="1" id="KW-1133">Transmembrane helix</keyword>
<sequence length="208" mass="23422">MKNLINVDSLTDIVSNSVGILIIFAVINLIHDNNKTYELEIPIEHQTDLKPAYIISKDDRLLVMNTDEVFASAAQQASNGAAANKRIFDLKYKGLYAQVEDEQGIAFHARVTDDWPKFTELETTGSELQKQLNKIDPKEYFAYFFVYDETNLGSTAGSGYESFRVARKYLKARRIKSGWQPVNAESPASICSYSDCRYLPSFLASEAP</sequence>
<evidence type="ECO:0000313" key="3">
    <source>
        <dbReference type="Proteomes" id="UP000245506"/>
    </source>
</evidence>
<protein>
    <submittedName>
        <fullName evidence="2">Uncharacterized protein</fullName>
    </submittedName>
</protein>
<gene>
    <name evidence="2" type="ORF">DKT75_07385</name>
</gene>
<dbReference type="RefSeq" id="WP_109822781.1">
    <property type="nucleotide sequence ID" value="NZ_QGKL01000021.1"/>
</dbReference>
<keyword evidence="1" id="KW-0472">Membrane</keyword>
<name>A0A317CIV2_9GAMM</name>
<dbReference type="EMBL" id="QGKL01000021">
    <property type="protein sequence ID" value="PWQ97353.1"/>
    <property type="molecule type" value="Genomic_DNA"/>
</dbReference>